<dbReference type="Gene3D" id="3.90.950.10">
    <property type="match status" value="1"/>
</dbReference>
<comment type="catalytic activity">
    <reaction evidence="7">
        <text>ITP + H2O = IMP + diphosphate + H(+)</text>
        <dbReference type="Rhea" id="RHEA:29399"/>
        <dbReference type="ChEBI" id="CHEBI:15377"/>
        <dbReference type="ChEBI" id="CHEBI:15378"/>
        <dbReference type="ChEBI" id="CHEBI:33019"/>
        <dbReference type="ChEBI" id="CHEBI:58053"/>
        <dbReference type="ChEBI" id="CHEBI:61402"/>
        <dbReference type="EC" id="3.6.1.66"/>
    </reaction>
</comment>
<dbReference type="Proteomes" id="UP001501752">
    <property type="component" value="Unassembled WGS sequence"/>
</dbReference>
<feature type="active site" description="Proton acceptor" evidence="7">
    <location>
        <position position="74"/>
    </location>
</feature>
<protein>
    <recommendedName>
        <fullName evidence="7">dITP/XTP pyrophosphatase</fullName>
        <ecNumber evidence="7">3.6.1.66</ecNumber>
    </recommendedName>
    <alternativeName>
        <fullName evidence="7">Non-canonical purine NTP pyrophosphatase</fullName>
    </alternativeName>
    <alternativeName>
        <fullName evidence="7">Non-standard purine NTP pyrophosphatase</fullName>
    </alternativeName>
    <alternativeName>
        <fullName evidence="7">Nucleoside-triphosphate diphosphatase</fullName>
    </alternativeName>
    <alternativeName>
        <fullName evidence="7">Nucleoside-triphosphate pyrophosphatase</fullName>
        <shortName evidence="7">NTPase</shortName>
    </alternativeName>
</protein>
<dbReference type="InterPro" id="IPR020922">
    <property type="entry name" value="dITP/XTP_pyrophosphatase"/>
</dbReference>
<dbReference type="CDD" id="cd00515">
    <property type="entry name" value="HAM1"/>
    <property type="match status" value="1"/>
</dbReference>
<dbReference type="HAMAP" id="MF_01405">
    <property type="entry name" value="Non_canon_purine_NTPase"/>
    <property type="match status" value="1"/>
</dbReference>
<keyword evidence="10" id="KW-1185">Reference proteome</keyword>
<feature type="binding site" evidence="7">
    <location>
        <begin position="10"/>
        <end position="15"/>
    </location>
    <ligand>
        <name>substrate</name>
    </ligand>
</feature>
<evidence type="ECO:0000256" key="2">
    <source>
        <dbReference type="ARBA" id="ARBA00022723"/>
    </source>
</evidence>
<feature type="binding site" evidence="7">
    <location>
        <position position="180"/>
    </location>
    <ligand>
        <name>substrate</name>
    </ligand>
</feature>
<evidence type="ECO:0000313" key="9">
    <source>
        <dbReference type="EMBL" id="GAA4850517.1"/>
    </source>
</evidence>
<evidence type="ECO:0000256" key="3">
    <source>
        <dbReference type="ARBA" id="ARBA00022741"/>
    </source>
</evidence>
<comment type="function">
    <text evidence="7">Pyrophosphatase that catalyzes the hydrolysis of nucleoside triphosphates to their monophosphate derivatives, with a high preference for the non-canonical purine nucleotides XTP (xanthosine triphosphate), dITP (deoxyinosine triphosphate) and ITP. Seems to function as a house-cleaning enzyme that removes non-canonical purine nucleotides from the nucleotide pool, thus preventing their incorporation into DNA/RNA and avoiding chromosomal lesions.</text>
</comment>
<evidence type="ECO:0000256" key="4">
    <source>
        <dbReference type="ARBA" id="ARBA00022801"/>
    </source>
</evidence>
<dbReference type="Pfam" id="PF01725">
    <property type="entry name" value="Ham1p_like"/>
    <property type="match status" value="1"/>
</dbReference>
<dbReference type="PANTHER" id="PTHR11067:SF9">
    <property type="entry name" value="INOSINE TRIPHOSPHATE PYROPHOSPHATASE"/>
    <property type="match status" value="1"/>
</dbReference>
<comment type="cofactor">
    <cofactor evidence="7">
        <name>Mg(2+)</name>
        <dbReference type="ChEBI" id="CHEBI:18420"/>
    </cofactor>
    <text evidence="7">Binds 1 Mg(2+) ion per subunit.</text>
</comment>
<evidence type="ECO:0000313" key="10">
    <source>
        <dbReference type="Proteomes" id="UP001501752"/>
    </source>
</evidence>
<evidence type="ECO:0000256" key="7">
    <source>
        <dbReference type="HAMAP-Rule" id="MF_01405"/>
    </source>
</evidence>
<comment type="subunit">
    <text evidence="7">Homodimer.</text>
</comment>
<comment type="caution">
    <text evidence="9">The sequence shown here is derived from an EMBL/GenBank/DDBJ whole genome shotgun (WGS) entry which is preliminary data.</text>
</comment>
<organism evidence="9 10">
    <name type="scientific">Kitasatospora terrestris</name>
    <dbReference type="NCBI Taxonomy" id="258051"/>
    <lineage>
        <taxon>Bacteria</taxon>
        <taxon>Bacillati</taxon>
        <taxon>Actinomycetota</taxon>
        <taxon>Actinomycetes</taxon>
        <taxon>Kitasatosporales</taxon>
        <taxon>Streptomycetaceae</taxon>
        <taxon>Kitasatospora</taxon>
    </lineage>
</organism>
<comment type="catalytic activity">
    <reaction evidence="7">
        <text>dITP + H2O = dIMP + diphosphate + H(+)</text>
        <dbReference type="Rhea" id="RHEA:28342"/>
        <dbReference type="ChEBI" id="CHEBI:15377"/>
        <dbReference type="ChEBI" id="CHEBI:15378"/>
        <dbReference type="ChEBI" id="CHEBI:33019"/>
        <dbReference type="ChEBI" id="CHEBI:61194"/>
        <dbReference type="ChEBI" id="CHEBI:61382"/>
        <dbReference type="EC" id="3.6.1.66"/>
    </reaction>
</comment>
<name>A0ABP9DPH7_9ACTN</name>
<dbReference type="EMBL" id="BAABIS010000001">
    <property type="protein sequence ID" value="GAA4850517.1"/>
    <property type="molecule type" value="Genomic_DNA"/>
</dbReference>
<feature type="binding site" evidence="7">
    <location>
        <begin position="185"/>
        <end position="186"/>
    </location>
    <ligand>
        <name>substrate</name>
    </ligand>
</feature>
<comment type="caution">
    <text evidence="7">Lacks conserved residue(s) required for the propagation of feature annotation.</text>
</comment>
<sequence>MTTRRLVLATRNKHKVAELRDILGAAGLDVELVGADAYPEIPDVPETGVTFAENALLKAHALAQATGLPAVADDSGLCVDVLGGAPGIFSARWAGKHGDDRANLDLLLAQLSDIGPEHRAAHFACAAALALPDGTERVVEGRLLGTLRTAPAGDGGFGYDPVLQPLGETRTCAELTPAEKNAISHRGQAFRALAPVVADLLA</sequence>
<dbReference type="NCBIfam" id="TIGR00042">
    <property type="entry name" value="RdgB/HAM1 family non-canonical purine NTP pyrophosphatase"/>
    <property type="match status" value="1"/>
</dbReference>
<evidence type="ECO:0000256" key="1">
    <source>
        <dbReference type="ARBA" id="ARBA00008023"/>
    </source>
</evidence>
<keyword evidence="4 7" id="KW-0378">Hydrolase</keyword>
<comment type="similarity">
    <text evidence="1 7 8">Belongs to the HAM1 NTPase family.</text>
</comment>
<keyword evidence="2 7" id="KW-0479">Metal-binding</keyword>
<evidence type="ECO:0000256" key="8">
    <source>
        <dbReference type="RuleBase" id="RU003781"/>
    </source>
</evidence>
<dbReference type="SUPFAM" id="SSF52972">
    <property type="entry name" value="ITPase-like"/>
    <property type="match status" value="1"/>
</dbReference>
<keyword evidence="6 7" id="KW-0546">Nucleotide metabolism</keyword>
<dbReference type="PANTHER" id="PTHR11067">
    <property type="entry name" value="INOSINE TRIPHOSPHATE PYROPHOSPHATASE/HAM1 PROTEIN"/>
    <property type="match status" value="1"/>
</dbReference>
<proteinExistence type="inferred from homology"/>
<reference evidence="10" key="1">
    <citation type="journal article" date="2019" name="Int. J. Syst. Evol. Microbiol.">
        <title>The Global Catalogue of Microorganisms (GCM) 10K type strain sequencing project: providing services to taxonomists for standard genome sequencing and annotation.</title>
        <authorList>
            <consortium name="The Broad Institute Genomics Platform"/>
            <consortium name="The Broad Institute Genome Sequencing Center for Infectious Disease"/>
            <person name="Wu L."/>
            <person name="Ma J."/>
        </authorList>
    </citation>
    <scope>NUCLEOTIDE SEQUENCE [LARGE SCALE GENOMIC DNA]</scope>
    <source>
        <strain evidence="10">JCM 13006</strain>
    </source>
</reference>
<feature type="binding site" evidence="7">
    <location>
        <begin position="157"/>
        <end position="160"/>
    </location>
    <ligand>
        <name>substrate</name>
    </ligand>
</feature>
<dbReference type="InterPro" id="IPR002637">
    <property type="entry name" value="RdgB/HAM1"/>
</dbReference>
<dbReference type="RefSeq" id="WP_345697279.1">
    <property type="nucleotide sequence ID" value="NZ_BAABIS010000001.1"/>
</dbReference>
<keyword evidence="3 7" id="KW-0547">Nucleotide-binding</keyword>
<dbReference type="InterPro" id="IPR029001">
    <property type="entry name" value="ITPase-like_fam"/>
</dbReference>
<dbReference type="EC" id="3.6.1.66" evidence="7"/>
<evidence type="ECO:0000256" key="5">
    <source>
        <dbReference type="ARBA" id="ARBA00022842"/>
    </source>
</evidence>
<comment type="catalytic activity">
    <reaction evidence="7">
        <text>XTP + H2O = XMP + diphosphate + H(+)</text>
        <dbReference type="Rhea" id="RHEA:28610"/>
        <dbReference type="ChEBI" id="CHEBI:15377"/>
        <dbReference type="ChEBI" id="CHEBI:15378"/>
        <dbReference type="ChEBI" id="CHEBI:33019"/>
        <dbReference type="ChEBI" id="CHEBI:57464"/>
        <dbReference type="ChEBI" id="CHEBI:61314"/>
        <dbReference type="EC" id="3.6.1.66"/>
    </reaction>
</comment>
<gene>
    <name evidence="9" type="primary">rdgB</name>
    <name evidence="9" type="ORF">GCM10023235_29390</name>
</gene>
<accession>A0ABP9DPH7</accession>
<evidence type="ECO:0000256" key="6">
    <source>
        <dbReference type="ARBA" id="ARBA00023080"/>
    </source>
</evidence>
<feature type="binding site" evidence="7">
    <location>
        <position position="75"/>
    </location>
    <ligand>
        <name>substrate</name>
    </ligand>
</feature>
<feature type="binding site" evidence="7">
    <location>
        <position position="74"/>
    </location>
    <ligand>
        <name>Mg(2+)</name>
        <dbReference type="ChEBI" id="CHEBI:18420"/>
    </ligand>
</feature>
<keyword evidence="5 7" id="KW-0460">Magnesium</keyword>